<evidence type="ECO:0000256" key="1">
    <source>
        <dbReference type="ARBA" id="ARBA00023015"/>
    </source>
</evidence>
<organism evidence="5 6">
    <name type="scientific">Nonomuraea polychroma</name>
    <dbReference type="NCBI Taxonomy" id="46176"/>
    <lineage>
        <taxon>Bacteria</taxon>
        <taxon>Bacillati</taxon>
        <taxon>Actinomycetota</taxon>
        <taxon>Actinomycetes</taxon>
        <taxon>Streptosporangiales</taxon>
        <taxon>Streptosporangiaceae</taxon>
        <taxon>Nonomuraea</taxon>
    </lineage>
</organism>
<dbReference type="Gene3D" id="1.10.10.10">
    <property type="entry name" value="Winged helix-like DNA-binding domain superfamily/Winged helix DNA-binding domain"/>
    <property type="match status" value="1"/>
</dbReference>
<keyword evidence="1" id="KW-0805">Transcription regulation</keyword>
<dbReference type="PANTHER" id="PTHR33154">
    <property type="entry name" value="TRANSCRIPTIONAL REGULATOR, ARSR FAMILY"/>
    <property type="match status" value="1"/>
</dbReference>
<dbReference type="PRINTS" id="PR00778">
    <property type="entry name" value="HTHARSR"/>
</dbReference>
<evidence type="ECO:0000256" key="3">
    <source>
        <dbReference type="ARBA" id="ARBA00023163"/>
    </source>
</evidence>
<dbReference type="SMART" id="SM00418">
    <property type="entry name" value="HTH_ARSR"/>
    <property type="match status" value="1"/>
</dbReference>
<dbReference type="InterPro" id="IPR011991">
    <property type="entry name" value="ArsR-like_HTH"/>
</dbReference>
<evidence type="ECO:0000256" key="2">
    <source>
        <dbReference type="ARBA" id="ARBA00023125"/>
    </source>
</evidence>
<reference evidence="5 6" key="1">
    <citation type="submission" date="2019-01" db="EMBL/GenBank/DDBJ databases">
        <title>Sequencing the genomes of 1000 actinobacteria strains.</title>
        <authorList>
            <person name="Klenk H.-P."/>
        </authorList>
    </citation>
    <scope>NUCLEOTIDE SEQUENCE [LARGE SCALE GENOMIC DNA]</scope>
    <source>
        <strain evidence="5 6">DSM 43925</strain>
    </source>
</reference>
<dbReference type="NCBIfam" id="NF033788">
    <property type="entry name" value="HTH_metalloreg"/>
    <property type="match status" value="1"/>
</dbReference>
<protein>
    <submittedName>
        <fullName evidence="5">ArsR family transcriptional regulator</fullName>
    </submittedName>
</protein>
<dbReference type="AlphaFoldDB" id="A0A438MGJ4"/>
<sequence length="113" mass="12030">MEMATNGIQLTDAARGFLKALASDTRQQILFLFEGGVELTVNEVAERLSLAQSAASTHLATLRDGGVLTARREWKTVHYRANPDGVRRALTDLQDALQACCPPGDGPFAGGCG</sequence>
<dbReference type="InterPro" id="IPR051081">
    <property type="entry name" value="HTH_MetalResp_TranReg"/>
</dbReference>
<dbReference type="SUPFAM" id="SSF46785">
    <property type="entry name" value="Winged helix' DNA-binding domain"/>
    <property type="match status" value="1"/>
</dbReference>
<accession>A0A438MGJ4</accession>
<evidence type="ECO:0000313" key="5">
    <source>
        <dbReference type="EMBL" id="RVX44969.1"/>
    </source>
</evidence>
<dbReference type="InterPro" id="IPR036388">
    <property type="entry name" value="WH-like_DNA-bd_sf"/>
</dbReference>
<keyword evidence="2" id="KW-0238">DNA-binding</keyword>
<dbReference type="PANTHER" id="PTHR33154:SF28">
    <property type="entry name" value="HTH-TYPE TRANSCRIPTIONAL REGULATOR YGAV-RELATED"/>
    <property type="match status" value="1"/>
</dbReference>
<dbReference type="PROSITE" id="PS50987">
    <property type="entry name" value="HTH_ARSR_2"/>
    <property type="match status" value="1"/>
</dbReference>
<keyword evidence="6" id="KW-1185">Reference proteome</keyword>
<dbReference type="GO" id="GO:0003700">
    <property type="term" value="F:DNA-binding transcription factor activity"/>
    <property type="evidence" value="ECO:0007669"/>
    <property type="project" value="InterPro"/>
</dbReference>
<dbReference type="InterPro" id="IPR036390">
    <property type="entry name" value="WH_DNA-bd_sf"/>
</dbReference>
<comment type="caution">
    <text evidence="5">The sequence shown here is derived from an EMBL/GenBank/DDBJ whole genome shotgun (WGS) entry which is preliminary data.</text>
</comment>
<feature type="domain" description="HTH arsR-type" evidence="4">
    <location>
        <begin position="3"/>
        <end position="101"/>
    </location>
</feature>
<gene>
    <name evidence="5" type="ORF">EDD27_7743</name>
</gene>
<name>A0A438MGJ4_9ACTN</name>
<evidence type="ECO:0000313" key="6">
    <source>
        <dbReference type="Proteomes" id="UP000284824"/>
    </source>
</evidence>
<dbReference type="RefSeq" id="WP_241564472.1">
    <property type="nucleotide sequence ID" value="NZ_SAUN01000001.1"/>
</dbReference>
<dbReference type="GO" id="GO:0003677">
    <property type="term" value="F:DNA binding"/>
    <property type="evidence" value="ECO:0007669"/>
    <property type="project" value="UniProtKB-KW"/>
</dbReference>
<dbReference type="Proteomes" id="UP000284824">
    <property type="component" value="Unassembled WGS sequence"/>
</dbReference>
<evidence type="ECO:0000259" key="4">
    <source>
        <dbReference type="PROSITE" id="PS50987"/>
    </source>
</evidence>
<dbReference type="InterPro" id="IPR001845">
    <property type="entry name" value="HTH_ArsR_DNA-bd_dom"/>
</dbReference>
<dbReference type="Pfam" id="PF01022">
    <property type="entry name" value="HTH_5"/>
    <property type="match status" value="1"/>
</dbReference>
<dbReference type="CDD" id="cd00090">
    <property type="entry name" value="HTH_ARSR"/>
    <property type="match status" value="1"/>
</dbReference>
<keyword evidence="3" id="KW-0804">Transcription</keyword>
<dbReference type="EMBL" id="SAUN01000001">
    <property type="protein sequence ID" value="RVX44969.1"/>
    <property type="molecule type" value="Genomic_DNA"/>
</dbReference>
<proteinExistence type="predicted"/>